<feature type="transmembrane region" description="Helical" evidence="1">
    <location>
        <begin position="19"/>
        <end position="39"/>
    </location>
</feature>
<feature type="transmembrane region" description="Helical" evidence="1">
    <location>
        <begin position="219"/>
        <end position="244"/>
    </location>
</feature>
<feature type="transmembrane region" description="Helical" evidence="1">
    <location>
        <begin position="251"/>
        <end position="272"/>
    </location>
</feature>
<dbReference type="Proteomes" id="UP000799118">
    <property type="component" value="Unassembled WGS sequence"/>
</dbReference>
<dbReference type="OrthoDB" id="2548432at2759"/>
<feature type="transmembrane region" description="Helical" evidence="1">
    <location>
        <begin position="88"/>
        <end position="112"/>
    </location>
</feature>
<feature type="non-terminal residue" evidence="2">
    <location>
        <position position="274"/>
    </location>
</feature>
<feature type="transmembrane region" description="Helical" evidence="1">
    <location>
        <begin position="124"/>
        <end position="150"/>
    </location>
</feature>
<feature type="transmembrane region" description="Helical" evidence="1">
    <location>
        <begin position="51"/>
        <end position="73"/>
    </location>
</feature>
<protein>
    <recommendedName>
        <fullName evidence="4">G-protein coupled receptors family 1 profile domain-containing protein</fullName>
    </recommendedName>
</protein>
<keyword evidence="1" id="KW-0812">Transmembrane</keyword>
<dbReference type="Gene3D" id="1.10.287.920">
    <property type="entry name" value="Pheromone alpha factor receptor"/>
    <property type="match status" value="1"/>
</dbReference>
<proteinExistence type="predicted"/>
<keyword evidence="1" id="KW-1133">Transmembrane helix</keyword>
<name>A0A6A4HHK4_9AGAR</name>
<evidence type="ECO:0000313" key="3">
    <source>
        <dbReference type="Proteomes" id="UP000799118"/>
    </source>
</evidence>
<dbReference type="InterPro" id="IPR027458">
    <property type="entry name" value="STE2_TM1-TM2_sf"/>
</dbReference>
<feature type="non-terminal residue" evidence="2">
    <location>
        <position position="1"/>
    </location>
</feature>
<organism evidence="2 3">
    <name type="scientific">Gymnopus androsaceus JB14</name>
    <dbReference type="NCBI Taxonomy" id="1447944"/>
    <lineage>
        <taxon>Eukaryota</taxon>
        <taxon>Fungi</taxon>
        <taxon>Dikarya</taxon>
        <taxon>Basidiomycota</taxon>
        <taxon>Agaricomycotina</taxon>
        <taxon>Agaricomycetes</taxon>
        <taxon>Agaricomycetidae</taxon>
        <taxon>Agaricales</taxon>
        <taxon>Marasmiineae</taxon>
        <taxon>Omphalotaceae</taxon>
        <taxon>Gymnopus</taxon>
    </lineage>
</organism>
<keyword evidence="1" id="KW-0472">Membrane</keyword>
<reference evidence="2" key="1">
    <citation type="journal article" date="2019" name="Environ. Microbiol.">
        <title>Fungal ecological strategies reflected in gene transcription - a case study of two litter decomposers.</title>
        <authorList>
            <person name="Barbi F."/>
            <person name="Kohler A."/>
            <person name="Barry K."/>
            <person name="Baskaran P."/>
            <person name="Daum C."/>
            <person name="Fauchery L."/>
            <person name="Ihrmark K."/>
            <person name="Kuo A."/>
            <person name="LaButti K."/>
            <person name="Lipzen A."/>
            <person name="Morin E."/>
            <person name="Grigoriev I.V."/>
            <person name="Henrissat B."/>
            <person name="Lindahl B."/>
            <person name="Martin F."/>
        </authorList>
    </citation>
    <scope>NUCLEOTIDE SEQUENCE</scope>
    <source>
        <strain evidence="2">JB14</strain>
    </source>
</reference>
<sequence>PTSPEIADFINGISPTLNVVVVCAVWFGVSIPLLVLLFYTSNKETRRTPLFIANAVALLFAMSLGLTNVILLMKSVLNPSIAINRTSVLAFIFILMMVEIFIDSILLFRVFIVYPPARTPLRRVILVFGPLLAFKIGRIVNAIIFMVLFARETKSIEQSTEFGTITLERPEPKIGWCLQIADNMICSAIFLTRLRGVQSRSLRVGGEDGRAPFGERLRILFWIALSNFVFPAMVTIALLVLNCVDRNYTHFLLVFISNIFVEAFGVLFATIWSS</sequence>
<evidence type="ECO:0000256" key="1">
    <source>
        <dbReference type="SAM" id="Phobius"/>
    </source>
</evidence>
<gene>
    <name evidence="2" type="ORF">BT96DRAFT_761514</name>
</gene>
<dbReference type="EMBL" id="ML769503">
    <property type="protein sequence ID" value="KAE9397038.1"/>
    <property type="molecule type" value="Genomic_DNA"/>
</dbReference>
<evidence type="ECO:0008006" key="4">
    <source>
        <dbReference type="Google" id="ProtNLM"/>
    </source>
</evidence>
<dbReference type="AlphaFoldDB" id="A0A6A4HHK4"/>
<evidence type="ECO:0000313" key="2">
    <source>
        <dbReference type="EMBL" id="KAE9397038.1"/>
    </source>
</evidence>
<keyword evidence="3" id="KW-1185">Reference proteome</keyword>
<accession>A0A6A4HHK4</accession>